<dbReference type="Proteomes" id="UP000829291">
    <property type="component" value="Chromosome 5"/>
</dbReference>
<keyword evidence="9" id="KW-1185">Reference proteome</keyword>
<dbReference type="PANTHER" id="PTHR11848:SF119">
    <property type="entry name" value="TGF-BETA FAMILY PROFILE DOMAIN-CONTAINING PROTEIN"/>
    <property type="match status" value="1"/>
</dbReference>
<feature type="compositionally biased region" description="Polar residues" evidence="7">
    <location>
        <begin position="96"/>
        <end position="110"/>
    </location>
</feature>
<dbReference type="InterPro" id="IPR001111">
    <property type="entry name" value="TGF-b_propeptide"/>
</dbReference>
<dbReference type="GeneID" id="107219704"/>
<evidence type="ECO:0000313" key="9">
    <source>
        <dbReference type="Proteomes" id="UP000829291"/>
    </source>
</evidence>
<protein>
    <submittedName>
        <fullName evidence="10">Bone morphogenetic protein 4</fullName>
    </submittedName>
</protein>
<evidence type="ECO:0000256" key="6">
    <source>
        <dbReference type="RuleBase" id="RU000354"/>
    </source>
</evidence>
<keyword evidence="3" id="KW-0964">Secreted</keyword>
<dbReference type="SMART" id="SM00204">
    <property type="entry name" value="TGFB"/>
    <property type="match status" value="1"/>
</dbReference>
<dbReference type="GO" id="GO:0008083">
    <property type="term" value="F:growth factor activity"/>
    <property type="evidence" value="ECO:0007669"/>
    <property type="project" value="UniProtKB-KW"/>
</dbReference>
<dbReference type="KEGG" id="nlo:107219704"/>
<dbReference type="Pfam" id="PF00688">
    <property type="entry name" value="TGFb_propeptide"/>
    <property type="match status" value="1"/>
</dbReference>
<dbReference type="Gene3D" id="2.60.120.970">
    <property type="match status" value="1"/>
</dbReference>
<evidence type="ECO:0000259" key="8">
    <source>
        <dbReference type="PROSITE" id="PS51362"/>
    </source>
</evidence>
<dbReference type="InterPro" id="IPR015615">
    <property type="entry name" value="TGF-beta-rel"/>
</dbReference>
<accession>A0A6J0BIC0</accession>
<feature type="region of interest" description="Disordered" evidence="7">
    <location>
        <begin position="96"/>
        <end position="117"/>
    </location>
</feature>
<comment type="subcellular location">
    <subcellularLocation>
        <location evidence="1">Secreted</location>
    </subcellularLocation>
</comment>
<name>A0A6J0BIC0_NEOLC</name>
<dbReference type="InterPro" id="IPR001839">
    <property type="entry name" value="TGF-b_C"/>
</dbReference>
<dbReference type="RefSeq" id="XP_015513503.2">
    <property type="nucleotide sequence ID" value="XM_015658017.2"/>
</dbReference>
<evidence type="ECO:0000256" key="2">
    <source>
        <dbReference type="ARBA" id="ARBA00006656"/>
    </source>
</evidence>
<dbReference type="InterPro" id="IPR029034">
    <property type="entry name" value="Cystine-knot_cytokine"/>
</dbReference>
<feature type="domain" description="TGF-beta family profile" evidence="8">
    <location>
        <begin position="387"/>
        <end position="500"/>
    </location>
</feature>
<dbReference type="AlphaFoldDB" id="A0A6J0BIC0"/>
<dbReference type="CDD" id="cd13755">
    <property type="entry name" value="TGF_beta_maverick"/>
    <property type="match status" value="1"/>
</dbReference>
<evidence type="ECO:0000256" key="1">
    <source>
        <dbReference type="ARBA" id="ARBA00004613"/>
    </source>
</evidence>
<evidence type="ECO:0000256" key="5">
    <source>
        <dbReference type="ARBA" id="ARBA00023157"/>
    </source>
</evidence>
<sequence>MGKYLIISLEFKYNNRQGETSKLFIAKEDSISEDLIRNPRICSEGGRCMSNRQNNSKNRYTCANLSLNKNGSICKRLQIIAVAVFAMTLLSLTRPTVASPTPSLKNSGKKISSEDGLNGYYNEPTMLHYDQFDADEELFSSDYRKPLEEDDPTTRTTDPDPLDSRELDKIRKSIMEDLGLTRIPDPSKANVSQSEYENAHREYLSRVESSGSEDQRTRRRLHVFYPADHVFENGSRRSYDGLMNNIEGVNSIYFPVEIPVHKNHAVDHATLRILIGGSEDVEEEVEVSIYQTTRSSRKPIAVQKTRVGSSAPRWVDFDSTEAVVSWVHDGEENLGFEVEVRRRGSETYNWKSVAPAALNVFTMSDRSVASGSRFRRATPDQLMSLHRGRRTECKGQNKKCCRHEMIVTFKDIRGFEFIIQPKTFDAGYCKGRCPPRYNPAHHHALIQSLIWKEDRKKAPRPCCAPSKLTELEILYYNENDPTKLKITNWKNMKVLECACS</sequence>
<evidence type="ECO:0000256" key="7">
    <source>
        <dbReference type="SAM" id="MobiDB-lite"/>
    </source>
</evidence>
<dbReference type="PANTHER" id="PTHR11848">
    <property type="entry name" value="TGF-BETA FAMILY"/>
    <property type="match status" value="1"/>
</dbReference>
<dbReference type="OrthoDB" id="5949851at2759"/>
<reference evidence="10" key="1">
    <citation type="submission" date="2025-08" db="UniProtKB">
        <authorList>
            <consortium name="RefSeq"/>
        </authorList>
    </citation>
    <scope>IDENTIFICATION</scope>
    <source>
        <tissue evidence="10">Thorax and Abdomen</tissue>
    </source>
</reference>
<keyword evidence="5" id="KW-1015">Disulfide bond</keyword>
<dbReference type="GO" id="GO:0005615">
    <property type="term" value="C:extracellular space"/>
    <property type="evidence" value="ECO:0007669"/>
    <property type="project" value="TreeGrafter"/>
</dbReference>
<evidence type="ECO:0000313" key="10">
    <source>
        <dbReference type="RefSeq" id="XP_015513503.2"/>
    </source>
</evidence>
<evidence type="ECO:0000256" key="4">
    <source>
        <dbReference type="ARBA" id="ARBA00023030"/>
    </source>
</evidence>
<comment type="similarity">
    <text evidence="2 6">Belongs to the TGF-beta family.</text>
</comment>
<dbReference type="Pfam" id="PF00019">
    <property type="entry name" value="TGF_beta"/>
    <property type="match status" value="1"/>
</dbReference>
<dbReference type="FunCoup" id="A0A6J0BIC0">
    <property type="interactions" value="2"/>
</dbReference>
<dbReference type="Gene3D" id="2.10.90.10">
    <property type="entry name" value="Cystine-knot cytokines"/>
    <property type="match status" value="1"/>
</dbReference>
<feature type="region of interest" description="Disordered" evidence="7">
    <location>
        <begin position="144"/>
        <end position="168"/>
    </location>
</feature>
<dbReference type="PROSITE" id="PS51362">
    <property type="entry name" value="TGF_BETA_2"/>
    <property type="match status" value="1"/>
</dbReference>
<dbReference type="PROSITE" id="PS00250">
    <property type="entry name" value="TGF_BETA_1"/>
    <property type="match status" value="1"/>
</dbReference>
<keyword evidence="4 6" id="KW-0339">Growth factor</keyword>
<dbReference type="SUPFAM" id="SSF57501">
    <property type="entry name" value="Cystine-knot cytokines"/>
    <property type="match status" value="1"/>
</dbReference>
<evidence type="ECO:0000256" key="3">
    <source>
        <dbReference type="ARBA" id="ARBA00022525"/>
    </source>
</evidence>
<organism evidence="10">
    <name type="scientific">Neodiprion lecontei</name>
    <name type="common">Redheaded pine sawfly</name>
    <dbReference type="NCBI Taxonomy" id="441921"/>
    <lineage>
        <taxon>Eukaryota</taxon>
        <taxon>Metazoa</taxon>
        <taxon>Ecdysozoa</taxon>
        <taxon>Arthropoda</taxon>
        <taxon>Hexapoda</taxon>
        <taxon>Insecta</taxon>
        <taxon>Pterygota</taxon>
        <taxon>Neoptera</taxon>
        <taxon>Endopterygota</taxon>
        <taxon>Hymenoptera</taxon>
        <taxon>Tenthredinoidea</taxon>
        <taxon>Diprionidae</taxon>
        <taxon>Diprioninae</taxon>
        <taxon>Neodiprion</taxon>
    </lineage>
</organism>
<dbReference type="InParanoid" id="A0A6J0BIC0"/>
<proteinExistence type="inferred from homology"/>
<gene>
    <name evidence="10" type="primary">LOC107219704</name>
</gene>
<dbReference type="InterPro" id="IPR017948">
    <property type="entry name" value="TGFb_CS"/>
</dbReference>
<dbReference type="GO" id="GO:0005125">
    <property type="term" value="F:cytokine activity"/>
    <property type="evidence" value="ECO:0007669"/>
    <property type="project" value="TreeGrafter"/>
</dbReference>